<sequence>MDLNAPDAIRRVFLIVVFQKKTGRTESSARAPKLPNHSGMPVPSGAVGLLMCRSTIHDDSPHLISSNIENHQQDFGWSGLKQ</sequence>
<dbReference type="EMBL" id="VSWC01000014">
    <property type="protein sequence ID" value="KAA1114288.1"/>
    <property type="molecule type" value="Genomic_DNA"/>
</dbReference>
<proteinExistence type="predicted"/>
<dbReference type="AlphaFoldDB" id="A0A5B0QM41"/>
<accession>A0A5B0QM41</accession>
<protein>
    <submittedName>
        <fullName evidence="2">Uncharacterized protein</fullName>
    </submittedName>
</protein>
<reference evidence="2 3" key="1">
    <citation type="submission" date="2019-05" db="EMBL/GenBank/DDBJ databases">
        <title>Emergence of the Ug99 lineage of the wheat stem rust pathogen through somatic hybridization.</title>
        <authorList>
            <person name="Li F."/>
            <person name="Upadhyaya N.M."/>
            <person name="Sperschneider J."/>
            <person name="Matny O."/>
            <person name="Nguyen-Phuc H."/>
            <person name="Mago R."/>
            <person name="Raley C."/>
            <person name="Miller M.E."/>
            <person name="Silverstein K.A.T."/>
            <person name="Henningsen E."/>
            <person name="Hirsch C.D."/>
            <person name="Visser B."/>
            <person name="Pretorius Z.A."/>
            <person name="Steffenson B.J."/>
            <person name="Schwessinger B."/>
            <person name="Dodds P.N."/>
            <person name="Figueroa M."/>
        </authorList>
    </citation>
    <scope>NUCLEOTIDE SEQUENCE [LARGE SCALE GENOMIC DNA]</scope>
    <source>
        <strain evidence="2">21-0</strain>
    </source>
</reference>
<name>A0A5B0QM41_PUCGR</name>
<gene>
    <name evidence="2" type="ORF">PGT21_003052</name>
</gene>
<evidence type="ECO:0000256" key="1">
    <source>
        <dbReference type="SAM" id="MobiDB-lite"/>
    </source>
</evidence>
<keyword evidence="3" id="KW-1185">Reference proteome</keyword>
<evidence type="ECO:0000313" key="3">
    <source>
        <dbReference type="Proteomes" id="UP000324748"/>
    </source>
</evidence>
<comment type="caution">
    <text evidence="2">The sequence shown here is derived from an EMBL/GenBank/DDBJ whole genome shotgun (WGS) entry which is preliminary data.</text>
</comment>
<organism evidence="2 3">
    <name type="scientific">Puccinia graminis f. sp. tritici</name>
    <dbReference type="NCBI Taxonomy" id="56615"/>
    <lineage>
        <taxon>Eukaryota</taxon>
        <taxon>Fungi</taxon>
        <taxon>Dikarya</taxon>
        <taxon>Basidiomycota</taxon>
        <taxon>Pucciniomycotina</taxon>
        <taxon>Pucciniomycetes</taxon>
        <taxon>Pucciniales</taxon>
        <taxon>Pucciniaceae</taxon>
        <taxon>Puccinia</taxon>
    </lineage>
</organism>
<dbReference type="Proteomes" id="UP000324748">
    <property type="component" value="Unassembled WGS sequence"/>
</dbReference>
<feature type="region of interest" description="Disordered" evidence="1">
    <location>
        <begin position="22"/>
        <end position="42"/>
    </location>
</feature>
<evidence type="ECO:0000313" key="2">
    <source>
        <dbReference type="EMBL" id="KAA1114288.1"/>
    </source>
</evidence>